<keyword evidence="3" id="KW-0812">Transmembrane</keyword>
<dbReference type="KEGG" id="gai:IMCC3135_22945"/>
<organism evidence="5 6">
    <name type="scientific">Granulosicoccus antarcticus IMCC3135</name>
    <dbReference type="NCBI Taxonomy" id="1192854"/>
    <lineage>
        <taxon>Bacteria</taxon>
        <taxon>Pseudomonadati</taxon>
        <taxon>Pseudomonadota</taxon>
        <taxon>Gammaproteobacteria</taxon>
        <taxon>Chromatiales</taxon>
        <taxon>Granulosicoccaceae</taxon>
        <taxon>Granulosicoccus</taxon>
    </lineage>
</organism>
<evidence type="ECO:0000313" key="6">
    <source>
        <dbReference type="Proteomes" id="UP000250079"/>
    </source>
</evidence>
<keyword evidence="1" id="KW-0175">Coiled coil</keyword>
<reference evidence="5 6" key="1">
    <citation type="submission" date="2016-12" db="EMBL/GenBank/DDBJ databases">
        <authorList>
            <person name="Song W.-J."/>
            <person name="Kurnit D.M."/>
        </authorList>
    </citation>
    <scope>NUCLEOTIDE SEQUENCE [LARGE SCALE GENOMIC DNA]</scope>
    <source>
        <strain evidence="5 6">IMCC3135</strain>
    </source>
</reference>
<dbReference type="EMBL" id="CP018632">
    <property type="protein sequence ID" value="ASJ74659.1"/>
    <property type="molecule type" value="Genomic_DNA"/>
</dbReference>
<dbReference type="InterPro" id="IPR028087">
    <property type="entry name" value="Tad_N"/>
</dbReference>
<dbReference type="Pfam" id="PF13400">
    <property type="entry name" value="Tad"/>
    <property type="match status" value="1"/>
</dbReference>
<keyword evidence="6" id="KW-1185">Reference proteome</keyword>
<feature type="coiled-coil region" evidence="1">
    <location>
        <begin position="624"/>
        <end position="651"/>
    </location>
</feature>
<name>A0A2Z2NTL8_9GAMM</name>
<proteinExistence type="predicted"/>
<keyword evidence="3" id="KW-0472">Membrane</keyword>
<keyword evidence="3" id="KW-1133">Transmembrane helix</keyword>
<feature type="domain" description="Putative Flp pilus-assembly TadG-like N-terminal" evidence="4">
    <location>
        <begin position="7"/>
        <end position="51"/>
    </location>
</feature>
<evidence type="ECO:0000313" key="5">
    <source>
        <dbReference type="EMBL" id="ASJ74659.1"/>
    </source>
</evidence>
<dbReference type="AlphaFoldDB" id="A0A2Z2NTL8"/>
<dbReference type="Proteomes" id="UP000250079">
    <property type="component" value="Chromosome"/>
</dbReference>
<feature type="transmembrane region" description="Helical" evidence="3">
    <location>
        <begin position="9"/>
        <end position="28"/>
    </location>
</feature>
<evidence type="ECO:0000259" key="4">
    <source>
        <dbReference type="Pfam" id="PF13400"/>
    </source>
</evidence>
<evidence type="ECO:0000256" key="3">
    <source>
        <dbReference type="SAM" id="Phobius"/>
    </source>
</evidence>
<feature type="region of interest" description="Disordered" evidence="2">
    <location>
        <begin position="469"/>
        <end position="491"/>
    </location>
</feature>
<protein>
    <recommendedName>
        <fullName evidence="4">Putative Flp pilus-assembly TadG-like N-terminal domain-containing protein</fullName>
    </recommendedName>
</protein>
<evidence type="ECO:0000256" key="2">
    <source>
        <dbReference type="SAM" id="MobiDB-lite"/>
    </source>
</evidence>
<gene>
    <name evidence="5" type="ORF">IMCC3135_22945</name>
</gene>
<evidence type="ECO:0000256" key="1">
    <source>
        <dbReference type="SAM" id="Coils"/>
    </source>
</evidence>
<feature type="compositionally biased region" description="Low complexity" evidence="2">
    <location>
        <begin position="469"/>
        <end position="480"/>
    </location>
</feature>
<sequence length="743" mass="82152">MYKRQEGQVLPLGLAMLAVGMLGAFVLFNTGQVATDKMKLANTADAAAYSGTLWQARALNFQSYSNRAMVANQVSIAQAVSLKSWVTYGVVASENIATVLKPVPVASGIAEGLQRGLEVVEAVMTPIVEAMVGVVDIVNRGLSLAQEAMFVSTFVATPDVIRSVVKETDARFTINTAFSGLGLANNLNQWQGFTDGFEKDDVAAMDERTQMINESRDDFSRERNWKFFNFWFYSSPLLRHQVRREGATKLIRVDTADGIEWEWKAKDTMSLQNRFWTWKGTKRYEVPIAWAEAFANSEDSDDTLEPGACDTLREMNRGDCARFLGINRTGEYLADIGQLTLQGTESRTAMSHYTGVQAYRSLSLDTIAEDTPQLNLKVEVSLPAAKVQNSDALGFRRQFTTPVETPGDRISSISVAEVFYKRADADLAGKTGQALEPANGYNPYWGSRLSPISNADRLLALAARPGGGAASAPNATSSSNGLPDNSGTLVDYSELDLPMSTGELDDATTALISNPGAMSDFETIAAALDSSRLDQFREEIEAQLIEALRDQVANMLAGAISSSMGGHAQSVDELEDDLTQMAENELGELASTEAAQPYIDAVTTATQMAERLAEEFRAIRQTIIDEFQIIYERLGEELRVEEERLEELIRETGLLMASVNPASDTYETYVRRKQTLRDLQREARAQFKEQLAIELMDIVNSSSDIYVMRRKEADYLVEEFLRLDEDEISVPWLEEVEEDDVDE</sequence>
<accession>A0A2Z2NTL8</accession>